<feature type="region of interest" description="Disordered" evidence="1">
    <location>
        <begin position="79"/>
        <end position="102"/>
    </location>
</feature>
<evidence type="ECO:0000313" key="3">
    <source>
        <dbReference type="EMBL" id="MBA0087575.1"/>
    </source>
</evidence>
<keyword evidence="4" id="KW-1185">Reference proteome</keyword>
<feature type="compositionally biased region" description="Polar residues" evidence="1">
    <location>
        <begin position="82"/>
        <end position="92"/>
    </location>
</feature>
<dbReference type="EMBL" id="JACDQQ010002073">
    <property type="protein sequence ID" value="MBA0087575.1"/>
    <property type="molecule type" value="Genomic_DNA"/>
</dbReference>
<evidence type="ECO:0000256" key="2">
    <source>
        <dbReference type="SAM" id="Phobius"/>
    </source>
</evidence>
<dbReference type="AlphaFoldDB" id="A0A7V8NU54"/>
<keyword evidence="2" id="KW-0472">Membrane</keyword>
<comment type="caution">
    <text evidence="3">The sequence shown here is derived from an EMBL/GenBank/DDBJ whole genome shotgun (WGS) entry which is preliminary data.</text>
</comment>
<feature type="non-terminal residue" evidence="3">
    <location>
        <position position="168"/>
    </location>
</feature>
<keyword evidence="2" id="KW-0812">Transmembrane</keyword>
<evidence type="ECO:0000313" key="4">
    <source>
        <dbReference type="Proteomes" id="UP000567293"/>
    </source>
</evidence>
<sequence length="168" mass="17672">MSSSPSFLEPPPEHSGARTALAVGAIIALIAANIYLYVQVDHIRTDMAAVRSTVASLRDATQVNTASQSRHIDTLKQELDSTRNQAKSLSSQARAEATARAEELAKELQAEQAKAAEEISGVKQASEAASANLTAKIGDVSSDVGTVKTQLGSTQVELQKTVAQLKSV</sequence>
<proteinExistence type="predicted"/>
<accession>A0A7V8NU54</accession>
<feature type="transmembrane region" description="Helical" evidence="2">
    <location>
        <begin position="20"/>
        <end position="38"/>
    </location>
</feature>
<evidence type="ECO:0000256" key="1">
    <source>
        <dbReference type="SAM" id="MobiDB-lite"/>
    </source>
</evidence>
<keyword evidence="2" id="KW-1133">Transmembrane helix</keyword>
<gene>
    <name evidence="3" type="ORF">HRJ53_21530</name>
</gene>
<name>A0A7V8NU54_9BACT</name>
<dbReference type="Proteomes" id="UP000567293">
    <property type="component" value="Unassembled WGS sequence"/>
</dbReference>
<protein>
    <submittedName>
        <fullName evidence="3">Uncharacterized protein</fullName>
    </submittedName>
</protein>
<reference evidence="3" key="1">
    <citation type="submission" date="2020-06" db="EMBL/GenBank/DDBJ databases">
        <title>Legume-microbial interactions unlock mineral nutrients during tropical forest succession.</title>
        <authorList>
            <person name="Epihov D.Z."/>
        </authorList>
    </citation>
    <scope>NUCLEOTIDE SEQUENCE [LARGE SCALE GENOMIC DNA]</scope>
    <source>
        <strain evidence="3">Pan2503</strain>
    </source>
</reference>
<organism evidence="3 4">
    <name type="scientific">Candidatus Acidiferrum panamense</name>
    <dbReference type="NCBI Taxonomy" id="2741543"/>
    <lineage>
        <taxon>Bacteria</taxon>
        <taxon>Pseudomonadati</taxon>
        <taxon>Acidobacteriota</taxon>
        <taxon>Terriglobia</taxon>
        <taxon>Candidatus Acidiferrales</taxon>
        <taxon>Candidatus Acidiferrum</taxon>
    </lineage>
</organism>